<dbReference type="CDD" id="cd20404">
    <property type="entry name" value="Tudor_Agenet_AtEML-like"/>
    <property type="match status" value="1"/>
</dbReference>
<dbReference type="AlphaFoldDB" id="A0A6J1BTE1"/>
<dbReference type="GeneID" id="111005167"/>
<accession>A0A6J1BTE1</accession>
<dbReference type="KEGG" id="mcha:111005167"/>
<feature type="compositionally biased region" description="Basic and acidic residues" evidence="11">
    <location>
        <begin position="326"/>
        <end position="345"/>
    </location>
</feature>
<gene>
    <name evidence="13" type="primary">LOC111005167</name>
</gene>
<evidence type="ECO:0000256" key="7">
    <source>
        <dbReference type="ARBA" id="ARBA00023204"/>
    </source>
</evidence>
<keyword evidence="6" id="KW-0498">Mitosis</keyword>
<evidence type="ECO:0000256" key="9">
    <source>
        <dbReference type="ARBA" id="ARBA00023306"/>
    </source>
</evidence>
<feature type="compositionally biased region" description="Low complexity" evidence="11">
    <location>
        <begin position="742"/>
        <end position="757"/>
    </location>
</feature>
<evidence type="ECO:0000256" key="3">
    <source>
        <dbReference type="ARBA" id="ARBA00022618"/>
    </source>
</evidence>
<evidence type="ECO:0000256" key="5">
    <source>
        <dbReference type="ARBA" id="ARBA00022763"/>
    </source>
</evidence>
<feature type="compositionally biased region" description="Basic and acidic residues" evidence="11">
    <location>
        <begin position="731"/>
        <end position="741"/>
    </location>
</feature>
<dbReference type="InterPro" id="IPR039776">
    <property type="entry name" value="Pds5"/>
</dbReference>
<dbReference type="GO" id="GO:0006281">
    <property type="term" value="P:DNA repair"/>
    <property type="evidence" value="ECO:0007669"/>
    <property type="project" value="UniProtKB-KW"/>
</dbReference>
<feature type="compositionally biased region" description="Basic and acidic residues" evidence="11">
    <location>
        <begin position="627"/>
        <end position="639"/>
    </location>
</feature>
<feature type="compositionally biased region" description="Basic and acidic residues" evidence="11">
    <location>
        <begin position="517"/>
        <end position="542"/>
    </location>
</feature>
<feature type="compositionally biased region" description="Polar residues" evidence="11">
    <location>
        <begin position="898"/>
        <end position="923"/>
    </location>
</feature>
<sequence>MASSDKDVEEQLLEAGNKIVDPPSSVEELLPLLDKIESLLARVEQSPSKSMQNALTPSLKALVSDPLLRHSDIHVKVAVAACISEITRITAPDAPYNDEQMKEVFHLIVSSFENLSDKSSRSYAKRASILETVAKVRSCVVMLDLECDGLIIEMFQHFLKTVRDYHPENVFTSMETIMSLVLEESEDISVELLSPILDSVKKDNEEVLPIARKLGEKVLDSCSTKLKPYLVQAVKTLGISFDDYSDVVASICKELSGSLETSNLHDGGENVVAESKLARTSGDEVEEKPTEVATPERVDTAIEKHHDSVKSNGIAQGGEDGSVTNLEDKKEEHGDGECKEVKSPKSSEPANLGSEKAGSVKGRPEKNSRKRGRKSNQSLKSTEVSHIDAQKASENLPEHESQGEHPSSPRGGQSAENMPSENEEVEAKHSPPKAMEIESTNVASPSLSGSVPDECNNKAGPAKKKGNSAKQVASSAEVSKSSSEGMNDSEVKLNSHAEEKAPAGVSDDSKTVAAEEAAERESDTTSDSEAKILKQSARKGDGASKSTVGSSKQSEAKKRKGLGKSISGKTVKKLSGDDDKKETAPVPKSTPKTTKDEKILDKTPKTTKDEKILDKTPKTTSKRKRTPSKEKESETKDSDENLVGSKIKVWWPDDSKFYKGVVDSFDAKKKKHKVLYTDGDEEILNLKNEIWEFTHDDSESEPDEAADLAASEPAVETPQKKKAKQNAGNESAKRGKMDTSPKKGGATSSGKSKGAATKSDRSGGRKVESKSKENPPKVGRPSTTVSGSKSKDQTTPKNSGKTGSAGPKTAGKLRNDDAESHKTGKSKDDETSTPAASAKSKQDTLKTGKSKQESPKPPAIAKGKSPKTGDKSNNNSNLSTKVKFTSSKSKESGDLKNSVASGKTAENSKGKSQNSSNDQGSESKSGKKRRREAKG</sequence>
<keyword evidence="5" id="KW-0227">DNA damage</keyword>
<feature type="compositionally biased region" description="Basic and acidic residues" evidence="11">
    <location>
        <begin position="574"/>
        <end position="583"/>
    </location>
</feature>
<feature type="compositionally biased region" description="Basic and acidic residues" evidence="11">
    <location>
        <begin position="593"/>
        <end position="617"/>
    </location>
</feature>
<evidence type="ECO:0000256" key="8">
    <source>
        <dbReference type="ARBA" id="ARBA00023242"/>
    </source>
</evidence>
<comment type="similarity">
    <text evidence="2">Belongs to the PDS5 family.</text>
</comment>
<feature type="compositionally biased region" description="Basic and acidic residues" evidence="11">
    <location>
        <begin position="813"/>
        <end position="830"/>
    </location>
</feature>
<evidence type="ECO:0000256" key="10">
    <source>
        <dbReference type="ARBA" id="ARBA00058864"/>
    </source>
</evidence>
<dbReference type="GO" id="GO:0035825">
    <property type="term" value="P:homologous recombination"/>
    <property type="evidence" value="ECO:0007669"/>
    <property type="project" value="UniProtKB-ARBA"/>
</dbReference>
<dbReference type="OrthoDB" id="200660at2759"/>
<feature type="compositionally biased region" description="Polar residues" evidence="11">
    <location>
        <begin position="438"/>
        <end position="449"/>
    </location>
</feature>
<evidence type="ECO:0000313" key="12">
    <source>
        <dbReference type="Proteomes" id="UP000504603"/>
    </source>
</evidence>
<feature type="compositionally biased region" description="Polar residues" evidence="11">
    <location>
        <begin position="410"/>
        <end position="420"/>
    </location>
</feature>
<feature type="compositionally biased region" description="Basic and acidic residues" evidence="11">
    <location>
        <begin position="489"/>
        <end position="501"/>
    </location>
</feature>
<name>A0A6J1BTE1_MOMCH</name>
<feature type="region of interest" description="Disordered" evidence="11">
    <location>
        <begin position="694"/>
        <end position="935"/>
    </location>
</feature>
<dbReference type="Proteomes" id="UP000504603">
    <property type="component" value="Unplaced"/>
</dbReference>
<feature type="region of interest" description="Disordered" evidence="11">
    <location>
        <begin position="262"/>
        <end position="645"/>
    </location>
</feature>
<keyword evidence="7" id="KW-0234">DNA repair</keyword>
<dbReference type="InterPro" id="IPR016024">
    <property type="entry name" value="ARM-type_fold"/>
</dbReference>
<dbReference type="SUPFAM" id="SSF63748">
    <property type="entry name" value="Tudor/PWWP/MBT"/>
    <property type="match status" value="1"/>
</dbReference>
<feature type="compositionally biased region" description="Polar residues" evidence="11">
    <location>
        <begin position="544"/>
        <end position="553"/>
    </location>
</feature>
<dbReference type="GO" id="GO:0009556">
    <property type="term" value="P:microsporogenesis"/>
    <property type="evidence" value="ECO:0007669"/>
    <property type="project" value="UniProtKB-ARBA"/>
</dbReference>
<dbReference type="GO" id="GO:0005634">
    <property type="term" value="C:nucleus"/>
    <property type="evidence" value="ECO:0007669"/>
    <property type="project" value="UniProtKB-SubCell"/>
</dbReference>
<evidence type="ECO:0000256" key="2">
    <source>
        <dbReference type="ARBA" id="ARBA00006254"/>
    </source>
</evidence>
<evidence type="ECO:0000256" key="4">
    <source>
        <dbReference type="ARBA" id="ARBA00022737"/>
    </source>
</evidence>
<dbReference type="GO" id="GO:0000785">
    <property type="term" value="C:chromatin"/>
    <property type="evidence" value="ECO:0007669"/>
    <property type="project" value="TreeGrafter"/>
</dbReference>
<dbReference type="Pfam" id="PF20168">
    <property type="entry name" value="PDS5"/>
    <property type="match status" value="1"/>
</dbReference>
<feature type="compositionally biased region" description="Basic and acidic residues" evidence="11">
    <location>
        <begin position="287"/>
        <end position="309"/>
    </location>
</feature>
<evidence type="ECO:0000313" key="13">
    <source>
        <dbReference type="RefSeq" id="XP_022132272.1"/>
    </source>
</evidence>
<keyword evidence="12" id="KW-1185">Reference proteome</keyword>
<dbReference type="FunFam" id="2.30.30.140:FF:000033">
    <property type="entry name" value="Binding protein"/>
    <property type="match status" value="1"/>
</dbReference>
<comment type="subcellular location">
    <subcellularLocation>
        <location evidence="1">Nucleus</location>
    </subcellularLocation>
</comment>
<evidence type="ECO:0000256" key="1">
    <source>
        <dbReference type="ARBA" id="ARBA00004123"/>
    </source>
</evidence>
<dbReference type="PANTHER" id="PTHR12663">
    <property type="entry name" value="ANDROGEN INDUCED INHIBITOR OF PROLIFERATION AS3 / PDS5-RELATED"/>
    <property type="match status" value="1"/>
</dbReference>
<dbReference type="Gene3D" id="2.30.30.140">
    <property type="match status" value="1"/>
</dbReference>
<evidence type="ECO:0000256" key="11">
    <source>
        <dbReference type="SAM" id="MobiDB-lite"/>
    </source>
</evidence>
<feature type="compositionally biased region" description="Basic and acidic residues" evidence="11">
    <location>
        <begin position="758"/>
        <end position="775"/>
    </location>
</feature>
<proteinExistence type="inferred from homology"/>
<feature type="compositionally biased region" description="Low complexity" evidence="11">
    <location>
        <begin position="468"/>
        <end position="484"/>
    </location>
</feature>
<dbReference type="SUPFAM" id="SSF48371">
    <property type="entry name" value="ARM repeat"/>
    <property type="match status" value="1"/>
</dbReference>
<protein>
    <submittedName>
        <fullName evidence="13">Uncharacterized protein DDB_G0284459</fullName>
    </submittedName>
</protein>
<dbReference type="GO" id="GO:0051301">
    <property type="term" value="P:cell division"/>
    <property type="evidence" value="ECO:0007669"/>
    <property type="project" value="UniProtKB-KW"/>
</dbReference>
<keyword evidence="9" id="KW-0131">Cell cycle</keyword>
<reference evidence="13" key="1">
    <citation type="submission" date="2025-08" db="UniProtKB">
        <authorList>
            <consortium name="RefSeq"/>
        </authorList>
    </citation>
    <scope>IDENTIFICATION</scope>
    <source>
        <strain evidence="13">OHB3-1</strain>
    </source>
</reference>
<organism evidence="12 13">
    <name type="scientific">Momordica charantia</name>
    <name type="common">Bitter gourd</name>
    <name type="synonym">Balsam pear</name>
    <dbReference type="NCBI Taxonomy" id="3673"/>
    <lineage>
        <taxon>Eukaryota</taxon>
        <taxon>Viridiplantae</taxon>
        <taxon>Streptophyta</taxon>
        <taxon>Embryophyta</taxon>
        <taxon>Tracheophyta</taxon>
        <taxon>Spermatophyta</taxon>
        <taxon>Magnoliopsida</taxon>
        <taxon>eudicotyledons</taxon>
        <taxon>Gunneridae</taxon>
        <taxon>Pentapetalae</taxon>
        <taxon>rosids</taxon>
        <taxon>fabids</taxon>
        <taxon>Cucurbitales</taxon>
        <taxon>Cucurbitaceae</taxon>
        <taxon>Momordiceae</taxon>
        <taxon>Momordica</taxon>
    </lineage>
</organism>
<feature type="compositionally biased region" description="Basic and acidic residues" evidence="11">
    <location>
        <begin position="383"/>
        <end position="403"/>
    </location>
</feature>
<evidence type="ECO:0000256" key="6">
    <source>
        <dbReference type="ARBA" id="ARBA00022776"/>
    </source>
</evidence>
<keyword evidence="3" id="KW-0132">Cell division</keyword>
<comment type="function">
    <text evidence="10">Cohesin cofactor dispensable during the meiotic division but playing an important role in DNA repair by homologous recombination (HR) probably by helping SMC5/SMC6 complex. Regulator of sister chromatid cohesion in mitosis which may stabilize cohesin complex association with chromatin. May couple sister chromatid cohesion during mitosis to DNA replication. Cohesion ensures that chromosome partitioning is accurate in both meiotic and mitotic cells and plays an important role in DNA repair.</text>
</comment>
<keyword evidence="4" id="KW-0677">Repeat</keyword>
<dbReference type="PANTHER" id="PTHR12663:SF3">
    <property type="entry name" value="SISTER CHROMATID COHESION PROTEIN PDS5 HOMOLOG C"/>
    <property type="match status" value="1"/>
</dbReference>
<dbReference type="RefSeq" id="XP_022132272.1">
    <property type="nucleotide sequence ID" value="XM_022276580.1"/>
</dbReference>
<feature type="compositionally biased region" description="Basic and acidic residues" evidence="11">
    <location>
        <begin position="840"/>
        <end position="854"/>
    </location>
</feature>
<keyword evidence="8" id="KW-0539">Nucleus</keyword>
<feature type="compositionally biased region" description="Basic residues" evidence="11">
    <location>
        <begin position="926"/>
        <end position="935"/>
    </location>
</feature>
<dbReference type="GO" id="GO:0007064">
    <property type="term" value="P:mitotic sister chromatid cohesion"/>
    <property type="evidence" value="ECO:0007669"/>
    <property type="project" value="InterPro"/>
</dbReference>